<dbReference type="RefSeq" id="XP_032829482.1">
    <property type="nucleotide sequence ID" value="XM_032973591.1"/>
</dbReference>
<dbReference type="InterPro" id="IPR014729">
    <property type="entry name" value="Rossmann-like_a/b/a_fold"/>
</dbReference>
<name>A0AAJ7U4D9_PETMA</name>
<evidence type="ECO:0000259" key="13">
    <source>
        <dbReference type="SMART" id="SM00836"/>
    </source>
</evidence>
<comment type="function">
    <text evidence="11">Catalyzes the attachment of arginine to tRNA(Arg) in a two-step reaction: arginine is first activated by ATP to form Arg-AMP and then transferred to the acceptor end of tRNA(Arg).</text>
</comment>
<proteinExistence type="inferred from homology"/>
<evidence type="ECO:0000256" key="8">
    <source>
        <dbReference type="ARBA" id="ARBA00033033"/>
    </source>
</evidence>
<dbReference type="SUPFAM" id="SSF52374">
    <property type="entry name" value="Nucleotidylyl transferase"/>
    <property type="match status" value="1"/>
</dbReference>
<keyword evidence="7 12" id="KW-0030">Aminoacyl-tRNA synthetase</keyword>
<evidence type="ECO:0000256" key="9">
    <source>
        <dbReference type="ARBA" id="ARBA00039495"/>
    </source>
</evidence>
<keyword evidence="6 12" id="KW-0648">Protein biosynthesis</keyword>
<keyword evidence="3 12" id="KW-0436">Ligase</keyword>
<keyword evidence="5 12" id="KW-0067">ATP-binding</keyword>
<dbReference type="CTD" id="57038"/>
<dbReference type="AlphaFoldDB" id="A0AAJ7U4D9"/>
<dbReference type="Pfam" id="PF00750">
    <property type="entry name" value="tRNA-synt_1d"/>
    <property type="match status" value="1"/>
</dbReference>
<dbReference type="InterPro" id="IPR001412">
    <property type="entry name" value="aa-tRNA-synth_I_CS"/>
</dbReference>
<evidence type="ECO:0000256" key="1">
    <source>
        <dbReference type="ARBA" id="ARBA00005594"/>
    </source>
</evidence>
<dbReference type="Proteomes" id="UP001318040">
    <property type="component" value="Chromosome 51"/>
</dbReference>
<evidence type="ECO:0000313" key="14">
    <source>
        <dbReference type="Proteomes" id="UP001318040"/>
    </source>
</evidence>
<dbReference type="GO" id="GO:0006420">
    <property type="term" value="P:arginyl-tRNA aminoacylation"/>
    <property type="evidence" value="ECO:0007669"/>
    <property type="project" value="InterPro"/>
</dbReference>
<keyword evidence="4 12" id="KW-0547">Nucleotide-binding</keyword>
<dbReference type="GeneID" id="116953409"/>
<dbReference type="KEGG" id="pmrn:116953409"/>
<dbReference type="InterPro" id="IPR036695">
    <property type="entry name" value="Arg-tRNA-synth_N_sf"/>
</dbReference>
<dbReference type="GO" id="GO:0005524">
    <property type="term" value="F:ATP binding"/>
    <property type="evidence" value="ECO:0007669"/>
    <property type="project" value="UniProtKB-KW"/>
</dbReference>
<dbReference type="FunFam" id="3.40.50.620:FF:000058">
    <property type="entry name" value="Mitochondrial arginyl-tRNA synthetase"/>
    <property type="match status" value="1"/>
</dbReference>
<evidence type="ECO:0000313" key="15">
    <source>
        <dbReference type="RefSeq" id="XP_032829482.1"/>
    </source>
</evidence>
<accession>A0AAJ7U4D9</accession>
<dbReference type="InterPro" id="IPR008909">
    <property type="entry name" value="DALR_anticod-bd"/>
</dbReference>
<dbReference type="GO" id="GO:0004814">
    <property type="term" value="F:arginine-tRNA ligase activity"/>
    <property type="evidence" value="ECO:0007669"/>
    <property type="project" value="UniProtKB-EC"/>
</dbReference>
<dbReference type="InterPro" id="IPR035684">
    <property type="entry name" value="ArgRS_core"/>
</dbReference>
<dbReference type="PROSITE" id="PS00178">
    <property type="entry name" value="AA_TRNA_LIGASE_I"/>
    <property type="match status" value="1"/>
</dbReference>
<dbReference type="PRINTS" id="PR01038">
    <property type="entry name" value="TRNASYNTHARG"/>
</dbReference>
<organism evidence="14 15">
    <name type="scientific">Petromyzon marinus</name>
    <name type="common">Sea lamprey</name>
    <dbReference type="NCBI Taxonomy" id="7757"/>
    <lineage>
        <taxon>Eukaryota</taxon>
        <taxon>Metazoa</taxon>
        <taxon>Chordata</taxon>
        <taxon>Craniata</taxon>
        <taxon>Vertebrata</taxon>
        <taxon>Cyclostomata</taxon>
        <taxon>Hyperoartia</taxon>
        <taxon>Petromyzontiformes</taxon>
        <taxon>Petromyzontidae</taxon>
        <taxon>Petromyzon</taxon>
    </lineage>
</organism>
<dbReference type="PANTHER" id="PTHR11956:SF11">
    <property type="entry name" value="ARGININE--TRNA LIGASE, MITOCHONDRIAL-RELATED"/>
    <property type="match status" value="1"/>
</dbReference>
<evidence type="ECO:0000256" key="12">
    <source>
        <dbReference type="RuleBase" id="RU363038"/>
    </source>
</evidence>
<dbReference type="Gene3D" id="1.10.730.10">
    <property type="entry name" value="Isoleucyl-tRNA Synthetase, Domain 1"/>
    <property type="match status" value="1"/>
</dbReference>
<evidence type="ECO:0000256" key="4">
    <source>
        <dbReference type="ARBA" id="ARBA00022741"/>
    </source>
</evidence>
<comment type="catalytic activity">
    <reaction evidence="10">
        <text>tRNA(Arg) + L-arginine + ATP = L-arginyl-tRNA(Arg) + AMP + diphosphate</text>
        <dbReference type="Rhea" id="RHEA:20301"/>
        <dbReference type="Rhea" id="RHEA-COMP:9658"/>
        <dbReference type="Rhea" id="RHEA-COMP:9673"/>
        <dbReference type="ChEBI" id="CHEBI:30616"/>
        <dbReference type="ChEBI" id="CHEBI:32682"/>
        <dbReference type="ChEBI" id="CHEBI:33019"/>
        <dbReference type="ChEBI" id="CHEBI:78442"/>
        <dbReference type="ChEBI" id="CHEBI:78513"/>
        <dbReference type="ChEBI" id="CHEBI:456215"/>
        <dbReference type="EC" id="6.1.1.19"/>
    </reaction>
</comment>
<evidence type="ECO:0000256" key="7">
    <source>
        <dbReference type="ARBA" id="ARBA00023146"/>
    </source>
</evidence>
<dbReference type="GO" id="GO:0005739">
    <property type="term" value="C:mitochondrion"/>
    <property type="evidence" value="ECO:0007669"/>
    <property type="project" value="TreeGrafter"/>
</dbReference>
<sequence>MACAFRRAVARQLSRVLAADEEALVPLVRVVPVTKQEDLSGALAHFQVSVRALADGGLLGPVFDVDAEARSLARKVPCDSVVSAVGVQRQGLLGFTVDSALLTSTVLRRVEEDGECFGATSELFSGLSRERIIIEYSSPNIAKKFHAGHLRSTIIGNFLANLHDFLRHDVIRMNYLGDWGMQFGMLGAGFQRFGSTEHLERNPIQHLFEVYVQANRAAKDDPALEQEARIFLRSLEDGGDEALSLWRKFRALSVENYSMTYQRLAVRFDEYSGESLYRDKAQDVVSRLKELGLFTTTEQGTGVVDLSPGRDMTSLATLTRSDGSSLYLTRDIAAAVDRMDRYCFDKMVYVTDKGQEGHFRQVFETLRLMGNGWTDRCVHVGFGLVQGMKTRRGDVVFLEDVLDEAQARMRQNMDSTSTTKELDDPEGTAEKLGIAAIIIQDFQGDLKKGYKFDWARVLQSRGDTGVFLQYTHARLCSLERSCGVALGKEFSPSHLQESPAPALVQHLMRYDEAVEEAACELQPRPLVQFLFTLSRLAAVAHRNLPVKGMPSDLAQARLHLFVATRSVLARGLRLLGIVPVDRM</sequence>
<evidence type="ECO:0000256" key="5">
    <source>
        <dbReference type="ARBA" id="ARBA00022840"/>
    </source>
</evidence>
<dbReference type="Gene3D" id="3.30.1360.70">
    <property type="entry name" value="Arginyl tRNA synthetase N-terminal domain"/>
    <property type="match status" value="1"/>
</dbReference>
<protein>
    <recommendedName>
        <fullName evidence="9">Probable arginine--tRNA ligase, mitochondrial</fullName>
        <ecNumber evidence="2">6.1.1.19</ecNumber>
    </recommendedName>
    <alternativeName>
        <fullName evidence="8">Arginyl-tRNA synthetase</fullName>
    </alternativeName>
</protein>
<dbReference type="InterPro" id="IPR001278">
    <property type="entry name" value="Arg-tRNA-ligase"/>
</dbReference>
<dbReference type="SUPFAM" id="SSF47323">
    <property type="entry name" value="Anticodon-binding domain of a subclass of class I aminoacyl-tRNA synthetases"/>
    <property type="match status" value="1"/>
</dbReference>
<dbReference type="EC" id="6.1.1.19" evidence="2"/>
<feature type="domain" description="DALR anticodon binding" evidence="13">
    <location>
        <begin position="468"/>
        <end position="583"/>
    </location>
</feature>
<comment type="similarity">
    <text evidence="1 12">Belongs to the class-I aminoacyl-tRNA synthetase family.</text>
</comment>
<keyword evidence="14" id="KW-1185">Reference proteome</keyword>
<evidence type="ECO:0000256" key="2">
    <source>
        <dbReference type="ARBA" id="ARBA00012837"/>
    </source>
</evidence>
<dbReference type="Pfam" id="PF05746">
    <property type="entry name" value="DALR_1"/>
    <property type="match status" value="1"/>
</dbReference>
<dbReference type="NCBIfam" id="TIGR00456">
    <property type="entry name" value="argS"/>
    <property type="match status" value="1"/>
</dbReference>
<dbReference type="GO" id="GO:0032543">
    <property type="term" value="P:mitochondrial translation"/>
    <property type="evidence" value="ECO:0007669"/>
    <property type="project" value="TreeGrafter"/>
</dbReference>
<evidence type="ECO:0000256" key="6">
    <source>
        <dbReference type="ARBA" id="ARBA00022917"/>
    </source>
</evidence>
<dbReference type="Gene3D" id="3.40.50.620">
    <property type="entry name" value="HUPs"/>
    <property type="match status" value="1"/>
</dbReference>
<reference evidence="15 16" key="1">
    <citation type="submission" date="2025-04" db="UniProtKB">
        <authorList>
            <consortium name="RefSeq"/>
        </authorList>
    </citation>
    <scope>IDENTIFICATION</scope>
    <source>
        <tissue evidence="15 16">Sperm</tissue>
    </source>
</reference>
<dbReference type="InterPro" id="IPR009080">
    <property type="entry name" value="tRNAsynth_Ia_anticodon-bd"/>
</dbReference>
<evidence type="ECO:0000256" key="3">
    <source>
        <dbReference type="ARBA" id="ARBA00022598"/>
    </source>
</evidence>
<dbReference type="PANTHER" id="PTHR11956">
    <property type="entry name" value="ARGINYL-TRNA SYNTHETASE"/>
    <property type="match status" value="1"/>
</dbReference>
<evidence type="ECO:0000313" key="16">
    <source>
        <dbReference type="RefSeq" id="XP_032829483.1"/>
    </source>
</evidence>
<evidence type="ECO:0000256" key="11">
    <source>
        <dbReference type="ARBA" id="ARBA00049595"/>
    </source>
</evidence>
<dbReference type="CDD" id="cd00671">
    <property type="entry name" value="ArgRS_core"/>
    <property type="match status" value="1"/>
</dbReference>
<evidence type="ECO:0000256" key="10">
    <source>
        <dbReference type="ARBA" id="ARBA00049339"/>
    </source>
</evidence>
<dbReference type="SMART" id="SM00836">
    <property type="entry name" value="DALR_1"/>
    <property type="match status" value="1"/>
</dbReference>
<dbReference type="RefSeq" id="XP_032829483.1">
    <property type="nucleotide sequence ID" value="XM_032973592.1"/>
</dbReference>
<gene>
    <name evidence="15 16" type="primary">RARS2</name>
</gene>
<dbReference type="FunFam" id="1.10.730.10:FF:000006">
    <property type="entry name" value="Arginyl-tRNA synthetase 2, mitochondrial"/>
    <property type="match status" value="1"/>
</dbReference>